<dbReference type="AlphaFoldDB" id="A0A852RBD9"/>
<protein>
    <submittedName>
        <fullName evidence="4">Putative dehydrogenase</fullName>
    </submittedName>
</protein>
<dbReference type="Proteomes" id="UP000586095">
    <property type="component" value="Unassembled WGS sequence"/>
</dbReference>
<evidence type="ECO:0000259" key="2">
    <source>
        <dbReference type="Pfam" id="PF01408"/>
    </source>
</evidence>
<dbReference type="RefSeq" id="WP_185987567.1">
    <property type="nucleotide sequence ID" value="NZ_BAAALZ010000001.1"/>
</dbReference>
<feature type="domain" description="GFO/IDH/MocA-like oxidoreductase" evidence="3">
    <location>
        <begin position="149"/>
        <end position="267"/>
    </location>
</feature>
<dbReference type="SUPFAM" id="SSF51735">
    <property type="entry name" value="NAD(P)-binding Rossmann-fold domains"/>
    <property type="match status" value="1"/>
</dbReference>
<feature type="domain" description="Gfo/Idh/MocA-like oxidoreductase N-terminal" evidence="2">
    <location>
        <begin position="22"/>
        <end position="137"/>
    </location>
</feature>
<gene>
    <name evidence="4" type="ORF">BJ960_002542</name>
</gene>
<dbReference type="Gene3D" id="3.30.360.10">
    <property type="entry name" value="Dihydrodipicolinate Reductase, domain 2"/>
    <property type="match status" value="1"/>
</dbReference>
<dbReference type="GO" id="GO:0000166">
    <property type="term" value="F:nucleotide binding"/>
    <property type="evidence" value="ECO:0007669"/>
    <property type="project" value="InterPro"/>
</dbReference>
<dbReference type="EMBL" id="JACCBD010000001">
    <property type="protein sequence ID" value="NYD27739.1"/>
    <property type="molecule type" value="Genomic_DNA"/>
</dbReference>
<comment type="caution">
    <text evidence="4">The sequence shown here is derived from an EMBL/GenBank/DDBJ whole genome shotgun (WGS) entry which is preliminary data.</text>
</comment>
<name>A0A852RBD9_9MICO</name>
<evidence type="ECO:0000313" key="4">
    <source>
        <dbReference type="EMBL" id="NYD27739.1"/>
    </source>
</evidence>
<organism evidence="4 5">
    <name type="scientific">Leucobacter aridicollis</name>
    <dbReference type="NCBI Taxonomy" id="283878"/>
    <lineage>
        <taxon>Bacteria</taxon>
        <taxon>Bacillati</taxon>
        <taxon>Actinomycetota</taxon>
        <taxon>Actinomycetes</taxon>
        <taxon>Micrococcales</taxon>
        <taxon>Microbacteriaceae</taxon>
        <taxon>Leucobacter</taxon>
    </lineage>
</organism>
<proteinExistence type="predicted"/>
<evidence type="ECO:0000259" key="3">
    <source>
        <dbReference type="Pfam" id="PF22725"/>
    </source>
</evidence>
<dbReference type="Gene3D" id="3.40.50.720">
    <property type="entry name" value="NAD(P)-binding Rossmann-like Domain"/>
    <property type="match status" value="1"/>
</dbReference>
<dbReference type="InterPro" id="IPR051450">
    <property type="entry name" value="Gfo/Idh/MocA_Oxidoreductases"/>
</dbReference>
<dbReference type="InterPro" id="IPR000683">
    <property type="entry name" value="Gfo/Idh/MocA-like_OxRdtase_N"/>
</dbReference>
<dbReference type="Pfam" id="PF01408">
    <property type="entry name" value="GFO_IDH_MocA"/>
    <property type="match status" value="1"/>
</dbReference>
<dbReference type="InterPro" id="IPR036291">
    <property type="entry name" value="NAD(P)-bd_dom_sf"/>
</dbReference>
<accession>A0A852RBD9</accession>
<keyword evidence="5" id="KW-1185">Reference proteome</keyword>
<reference evidence="4 5" key="1">
    <citation type="submission" date="2020-07" db="EMBL/GenBank/DDBJ databases">
        <title>Sequencing the genomes of 1000 actinobacteria strains.</title>
        <authorList>
            <person name="Klenk H.-P."/>
        </authorList>
    </citation>
    <scope>NUCLEOTIDE SEQUENCE [LARGE SCALE GENOMIC DNA]</scope>
    <source>
        <strain evidence="4 5">DSM 17380</strain>
    </source>
</reference>
<dbReference type="InterPro" id="IPR055170">
    <property type="entry name" value="GFO_IDH_MocA-like_dom"/>
</dbReference>
<sequence length="346" mass="36984">MTPSLRSQKDDSVVSGARKDRVRIAVVGSGPFGALHAETLMRNSDVELVAIVNHDVLRARTLADKLGVKAAYESVEKLLDATNVDGITVATANAHHVAPSIAALQAGVSVLLEKPVAPTTAAAEQLLAAERASTGFVFPAHLLRFAAPYQELKHRIELGDVGTPRAFSFRRHRNVDHDTRFSDTHPVLMTMIHDIDLALWCDGAQPVNVTAREVHVAGRSQPTVVWAEVETSSGSLWSFQVSWSLGGAQDTTSLPDALEIVGEDGTLSLRLDPRVYAHSATSTTVDDVLTPSAAHGAMEQELRDFADAVRHGRPPTAVTLEEAVAGLHLADRIIMAAATGEATEAR</sequence>
<dbReference type="PANTHER" id="PTHR43377:SF1">
    <property type="entry name" value="BILIVERDIN REDUCTASE A"/>
    <property type="match status" value="1"/>
</dbReference>
<keyword evidence="1" id="KW-0520">NAD</keyword>
<dbReference type="PANTHER" id="PTHR43377">
    <property type="entry name" value="BILIVERDIN REDUCTASE A"/>
    <property type="match status" value="1"/>
</dbReference>
<dbReference type="SUPFAM" id="SSF55347">
    <property type="entry name" value="Glyceraldehyde-3-phosphate dehydrogenase-like, C-terminal domain"/>
    <property type="match status" value="1"/>
</dbReference>
<evidence type="ECO:0000256" key="1">
    <source>
        <dbReference type="ARBA" id="ARBA00023027"/>
    </source>
</evidence>
<evidence type="ECO:0000313" key="5">
    <source>
        <dbReference type="Proteomes" id="UP000586095"/>
    </source>
</evidence>
<dbReference type="Pfam" id="PF22725">
    <property type="entry name" value="GFO_IDH_MocA_C3"/>
    <property type="match status" value="1"/>
</dbReference>